<proteinExistence type="predicted"/>
<name>A0A6N6MAJ0_9FLAO</name>
<dbReference type="Proteomes" id="UP000435357">
    <property type="component" value="Unassembled WGS sequence"/>
</dbReference>
<keyword evidence="2" id="KW-1185">Reference proteome</keyword>
<accession>A0A6N6MAJ0</accession>
<reference evidence="1 2" key="1">
    <citation type="submission" date="2019-09" db="EMBL/GenBank/DDBJ databases">
        <title>Genomes of Cryomorphaceae.</title>
        <authorList>
            <person name="Bowman J.P."/>
        </authorList>
    </citation>
    <scope>NUCLEOTIDE SEQUENCE [LARGE SCALE GENOMIC DNA]</scope>
    <source>
        <strain evidence="1 2">KCTC 52047</strain>
    </source>
</reference>
<gene>
    <name evidence="1" type="ORF">F3059_01590</name>
</gene>
<comment type="caution">
    <text evidence="1">The sequence shown here is derived from an EMBL/GenBank/DDBJ whole genome shotgun (WGS) entry which is preliminary data.</text>
</comment>
<evidence type="ECO:0000313" key="1">
    <source>
        <dbReference type="EMBL" id="KAB1066191.1"/>
    </source>
</evidence>
<dbReference type="OrthoDB" id="1003648at2"/>
<dbReference type="RefSeq" id="WP_151166179.1">
    <property type="nucleotide sequence ID" value="NZ_WACR01000001.1"/>
</dbReference>
<evidence type="ECO:0000313" key="2">
    <source>
        <dbReference type="Proteomes" id="UP000435357"/>
    </source>
</evidence>
<sequence length="228" mass="27017">MTKRERIFDLFKERSCTKQDVFENTTAQFKKFKEVIKQVVDSYQEEVCALDERVKVEFESEGEYEARIRFGGDTLIFHMHSNVFSFDESNYIWKTGYVEEDPLRAYCGVINIYNFLSDSFRYNRDNDLGYLVSRIFINKENHFYVEGNKELNTLYRDFGEDILDEEKIVDVVESSILYALNFELYTPPFKKVQLVSVSQMQQLSNNLKLKTGKRLGFKLNAERKINLK</sequence>
<organism evidence="1 2">
    <name type="scientific">Salibacter halophilus</name>
    <dbReference type="NCBI Taxonomy" id="1803916"/>
    <lineage>
        <taxon>Bacteria</taxon>
        <taxon>Pseudomonadati</taxon>
        <taxon>Bacteroidota</taxon>
        <taxon>Flavobacteriia</taxon>
        <taxon>Flavobacteriales</taxon>
        <taxon>Salibacteraceae</taxon>
        <taxon>Salibacter</taxon>
    </lineage>
</organism>
<dbReference type="EMBL" id="WACR01000001">
    <property type="protein sequence ID" value="KAB1066191.1"/>
    <property type="molecule type" value="Genomic_DNA"/>
</dbReference>
<protein>
    <submittedName>
        <fullName evidence="1">Uncharacterized protein</fullName>
    </submittedName>
</protein>
<dbReference type="AlphaFoldDB" id="A0A6N6MAJ0"/>